<reference evidence="2" key="1">
    <citation type="submission" date="2020-09" db="EMBL/GenBank/DDBJ databases">
        <title>Genome-Enabled Discovery of Anthraquinone Biosynthesis in Senna tora.</title>
        <authorList>
            <person name="Kang S.-H."/>
            <person name="Pandey R.P."/>
            <person name="Lee C.-M."/>
            <person name="Sim J.-S."/>
            <person name="Jeong J.-T."/>
            <person name="Choi B.-S."/>
            <person name="Jung M."/>
            <person name="Ginzburg D."/>
            <person name="Zhao K."/>
            <person name="Won S.Y."/>
            <person name="Oh T.-J."/>
            <person name="Yu Y."/>
            <person name="Kim N.-H."/>
            <person name="Lee O.R."/>
            <person name="Lee T.-H."/>
            <person name="Bashyal P."/>
            <person name="Kim T.-S."/>
            <person name="Lee W.-H."/>
            <person name="Kawkins C."/>
            <person name="Kim C.-K."/>
            <person name="Kim J.S."/>
            <person name="Ahn B.O."/>
            <person name="Rhee S.Y."/>
            <person name="Sohng J.K."/>
        </authorList>
    </citation>
    <scope>NUCLEOTIDE SEQUENCE</scope>
    <source>
        <tissue evidence="2">Leaf</tissue>
    </source>
</reference>
<accession>A0A834TT74</accession>
<keyword evidence="3" id="KW-1185">Reference proteome</keyword>
<evidence type="ECO:0000256" key="1">
    <source>
        <dbReference type="SAM" id="MobiDB-lite"/>
    </source>
</evidence>
<evidence type="ECO:0000313" key="3">
    <source>
        <dbReference type="Proteomes" id="UP000634136"/>
    </source>
</evidence>
<dbReference type="EMBL" id="JAAIUW010000006">
    <property type="protein sequence ID" value="KAF7828043.1"/>
    <property type="molecule type" value="Genomic_DNA"/>
</dbReference>
<protein>
    <submittedName>
        <fullName evidence="2">Uncharacterized protein</fullName>
    </submittedName>
</protein>
<dbReference type="Proteomes" id="UP000634136">
    <property type="component" value="Unassembled WGS sequence"/>
</dbReference>
<name>A0A834TT74_9FABA</name>
<organism evidence="2 3">
    <name type="scientific">Senna tora</name>
    <dbReference type="NCBI Taxonomy" id="362788"/>
    <lineage>
        <taxon>Eukaryota</taxon>
        <taxon>Viridiplantae</taxon>
        <taxon>Streptophyta</taxon>
        <taxon>Embryophyta</taxon>
        <taxon>Tracheophyta</taxon>
        <taxon>Spermatophyta</taxon>
        <taxon>Magnoliopsida</taxon>
        <taxon>eudicotyledons</taxon>
        <taxon>Gunneridae</taxon>
        <taxon>Pentapetalae</taxon>
        <taxon>rosids</taxon>
        <taxon>fabids</taxon>
        <taxon>Fabales</taxon>
        <taxon>Fabaceae</taxon>
        <taxon>Caesalpinioideae</taxon>
        <taxon>Cassia clade</taxon>
        <taxon>Senna</taxon>
    </lineage>
</organism>
<sequence length="37" mass="3984">MATALTAKQNLFTCIPSHINTTTPWGPPAKSVEKKVT</sequence>
<proteinExistence type="predicted"/>
<comment type="caution">
    <text evidence="2">The sequence shown here is derived from an EMBL/GenBank/DDBJ whole genome shotgun (WGS) entry which is preliminary data.</text>
</comment>
<feature type="region of interest" description="Disordered" evidence="1">
    <location>
        <begin position="17"/>
        <end position="37"/>
    </location>
</feature>
<dbReference type="AlphaFoldDB" id="A0A834TT74"/>
<evidence type="ECO:0000313" key="2">
    <source>
        <dbReference type="EMBL" id="KAF7828043.1"/>
    </source>
</evidence>
<gene>
    <name evidence="2" type="ORF">G2W53_019207</name>
</gene>